<dbReference type="OrthoDB" id="9813051at2"/>
<protein>
    <submittedName>
        <fullName evidence="1">Uncharacterized protein</fullName>
    </submittedName>
</protein>
<dbReference type="NCBIfam" id="TIGR01906">
    <property type="entry name" value="integ_TIGR01906"/>
    <property type="match status" value="1"/>
</dbReference>
<dbReference type="AlphaFoldDB" id="A0A1S8KN99"/>
<evidence type="ECO:0000313" key="1">
    <source>
        <dbReference type="EMBL" id="OOL81224.1"/>
    </source>
</evidence>
<evidence type="ECO:0000313" key="2">
    <source>
        <dbReference type="Proteomes" id="UP000190409"/>
    </source>
</evidence>
<reference evidence="1 2" key="1">
    <citation type="submission" date="2017-01" db="EMBL/GenBank/DDBJ databases">
        <title>Complete Genome Sequence of Dolosigranulum pigrum isolated from a Patient with interstitial lung disease.</title>
        <authorList>
            <person name="Mukhopadhyay R."/>
            <person name="Joaquin J."/>
            <person name="Hogue R."/>
            <person name="Fitzgerald S."/>
            <person name="Jospin G."/>
            <person name="Eisen J.A."/>
            <person name="Chaturvedi V."/>
        </authorList>
    </citation>
    <scope>NUCLEOTIDE SEQUENCE [LARGE SCALE GENOMIC DNA]</scope>
    <source>
        <strain evidence="1 2">15S00348</strain>
    </source>
</reference>
<dbReference type="EMBL" id="MUYF01000003">
    <property type="protein sequence ID" value="OOL81224.1"/>
    <property type="molecule type" value="Genomic_DNA"/>
</dbReference>
<dbReference type="Pfam" id="PF07314">
    <property type="entry name" value="Lit"/>
    <property type="match status" value="1"/>
</dbReference>
<accession>A0A1S8KN99</accession>
<comment type="caution">
    <text evidence="1">The sequence shown here is derived from an EMBL/GenBank/DDBJ whole genome shotgun (WGS) entry which is preliminary data.</text>
</comment>
<dbReference type="Proteomes" id="UP000190409">
    <property type="component" value="Unassembled WGS sequence"/>
</dbReference>
<sequence>MNKYKLGHLLGKTSLFLTILTLSIALTILFVPLFEWSLYIGNIPEQVGLSHETIMENYYVLLRYLHVPWINELNMPDFPTSASGAFHFYEVKVLFGVNYAVLFLSGIGSIYYVNYLKQQHYLWSLRQPFKVAMVVPIGLTVFLAFSFDYMFVLFHQILFNNEDWLFNPATDPIITVLTQDFFMYCFLFAFILLESMLVGGYLIGKVSQSR</sequence>
<gene>
    <name evidence="1" type="ORF">BWX42_05325</name>
</gene>
<dbReference type="InterPro" id="IPR010178">
    <property type="entry name" value="Lit"/>
</dbReference>
<proteinExistence type="predicted"/>
<dbReference type="RefSeq" id="WP_077862689.1">
    <property type="nucleotide sequence ID" value="NZ_CP040409.1"/>
</dbReference>
<name>A0A1S8KN99_9LACT</name>
<organism evidence="1 2">
    <name type="scientific">Dolosigranulum pigrum</name>
    <dbReference type="NCBI Taxonomy" id="29394"/>
    <lineage>
        <taxon>Bacteria</taxon>
        <taxon>Bacillati</taxon>
        <taxon>Bacillota</taxon>
        <taxon>Bacilli</taxon>
        <taxon>Lactobacillales</taxon>
        <taxon>Carnobacteriaceae</taxon>
        <taxon>Dolosigranulum</taxon>
    </lineage>
</organism>